<keyword evidence="5 8" id="KW-1133">Transmembrane helix</keyword>
<feature type="transmembrane region" description="Helical" evidence="8">
    <location>
        <begin position="39"/>
        <end position="61"/>
    </location>
</feature>
<dbReference type="InterPro" id="IPR050363">
    <property type="entry name" value="MIP/Aquaporin"/>
</dbReference>
<keyword evidence="4 7" id="KW-0812">Transmembrane</keyword>
<dbReference type="PANTHER" id="PTHR43829:SF9">
    <property type="entry name" value="AQUAPORIN-9"/>
    <property type="match status" value="1"/>
</dbReference>
<proteinExistence type="inferred from homology"/>
<keyword evidence="6 8" id="KW-0472">Membrane</keyword>
<evidence type="ECO:0000256" key="6">
    <source>
        <dbReference type="ARBA" id="ARBA00023136"/>
    </source>
</evidence>
<dbReference type="PANTHER" id="PTHR43829">
    <property type="entry name" value="AQUAPORIN OR AQUAGLYCEROPORIN RELATED"/>
    <property type="match status" value="1"/>
</dbReference>
<name>A0A1W7ABH6_9STAP</name>
<dbReference type="PROSITE" id="PS00221">
    <property type="entry name" value="MIP"/>
    <property type="match status" value="1"/>
</dbReference>
<feature type="transmembrane region" description="Helical" evidence="8">
    <location>
        <begin position="130"/>
        <end position="151"/>
    </location>
</feature>
<dbReference type="InterPro" id="IPR023271">
    <property type="entry name" value="Aquaporin-like"/>
</dbReference>
<dbReference type="NCBIfam" id="TIGR00861">
    <property type="entry name" value="MIP"/>
    <property type="match status" value="1"/>
</dbReference>
<feature type="transmembrane region" description="Helical" evidence="8">
    <location>
        <begin position="82"/>
        <end position="104"/>
    </location>
</feature>
<comment type="similarity">
    <text evidence="2 7">Belongs to the MIP/aquaporin (TC 1.A.8) family.</text>
</comment>
<accession>A0A1W7ABH6</accession>
<evidence type="ECO:0000256" key="1">
    <source>
        <dbReference type="ARBA" id="ARBA00004141"/>
    </source>
</evidence>
<dbReference type="GO" id="GO:0005886">
    <property type="term" value="C:plasma membrane"/>
    <property type="evidence" value="ECO:0007669"/>
    <property type="project" value="TreeGrafter"/>
</dbReference>
<evidence type="ECO:0000256" key="7">
    <source>
        <dbReference type="RuleBase" id="RU000477"/>
    </source>
</evidence>
<feature type="transmembrane region" description="Helical" evidence="8">
    <location>
        <begin position="241"/>
        <end position="263"/>
    </location>
</feature>
<organism evidence="9 10">
    <name type="scientific">Macrococcoides canis</name>
    <dbReference type="NCBI Taxonomy" id="1855823"/>
    <lineage>
        <taxon>Bacteria</taxon>
        <taxon>Bacillati</taxon>
        <taxon>Bacillota</taxon>
        <taxon>Bacilli</taxon>
        <taxon>Bacillales</taxon>
        <taxon>Staphylococcaceae</taxon>
        <taxon>Macrococcoides</taxon>
    </lineage>
</organism>
<dbReference type="RefSeq" id="WP_086042425.1">
    <property type="nucleotide sequence ID" value="NZ_CBCRZA010000005.1"/>
</dbReference>
<dbReference type="PRINTS" id="PR00783">
    <property type="entry name" value="MINTRINSICP"/>
</dbReference>
<dbReference type="Gene3D" id="1.20.1080.10">
    <property type="entry name" value="Glycerol uptake facilitator protein"/>
    <property type="match status" value="1"/>
</dbReference>
<dbReference type="KEGG" id="mcak:MCCS_11300"/>
<dbReference type="SUPFAM" id="SSF81338">
    <property type="entry name" value="Aquaporin-like"/>
    <property type="match status" value="1"/>
</dbReference>
<feature type="transmembrane region" description="Helical" evidence="8">
    <location>
        <begin position="212"/>
        <end position="234"/>
    </location>
</feature>
<evidence type="ECO:0000256" key="3">
    <source>
        <dbReference type="ARBA" id="ARBA00022448"/>
    </source>
</evidence>
<reference evidence="9 10" key="1">
    <citation type="journal article" date="2017" name="Int. J. Syst. Evol. Microbiol.">
        <title>Macrococcus canis sp. nov., a skin bacterium associated with infections in dogs.</title>
        <authorList>
            <person name="Gobeli Brawand S."/>
            <person name="Cotting K."/>
            <person name="Gomez-Sanz E."/>
            <person name="Collaud A."/>
            <person name="Thomann A."/>
            <person name="Brodard I."/>
            <person name="Rodriguez-Campos S."/>
            <person name="Strauss C."/>
            <person name="Perreten V."/>
        </authorList>
    </citation>
    <scope>NUCLEOTIDE SEQUENCE [LARGE SCALE GENOMIC DNA]</scope>
    <source>
        <strain evidence="9 10">KM45013</strain>
    </source>
</reference>
<evidence type="ECO:0000256" key="8">
    <source>
        <dbReference type="SAM" id="Phobius"/>
    </source>
</evidence>
<evidence type="ECO:0000256" key="4">
    <source>
        <dbReference type="ARBA" id="ARBA00022692"/>
    </source>
</evidence>
<gene>
    <name evidence="9" type="primary">glpF</name>
    <name evidence="9" type="ORF">MCCS_11300</name>
</gene>
<dbReference type="OrthoDB" id="9807293at2"/>
<evidence type="ECO:0000313" key="9">
    <source>
        <dbReference type="EMBL" id="ARQ06776.1"/>
    </source>
</evidence>
<dbReference type="InterPro" id="IPR022357">
    <property type="entry name" value="MIP_CS"/>
</dbReference>
<dbReference type="GeneID" id="35295261"/>
<dbReference type="EMBL" id="CP021059">
    <property type="protein sequence ID" value="ARQ06776.1"/>
    <property type="molecule type" value="Genomic_DNA"/>
</dbReference>
<dbReference type="Pfam" id="PF00230">
    <property type="entry name" value="MIP"/>
    <property type="match status" value="1"/>
</dbReference>
<evidence type="ECO:0000256" key="5">
    <source>
        <dbReference type="ARBA" id="ARBA00022989"/>
    </source>
</evidence>
<keyword evidence="10" id="KW-1185">Reference proteome</keyword>
<dbReference type="GO" id="GO:0015254">
    <property type="term" value="F:glycerol channel activity"/>
    <property type="evidence" value="ECO:0007669"/>
    <property type="project" value="TreeGrafter"/>
</dbReference>
<dbReference type="AlphaFoldDB" id="A0A1W7ABH6"/>
<dbReference type="Proteomes" id="UP000194154">
    <property type="component" value="Chromosome"/>
</dbReference>
<sequence>MNAFMGELIGTAILILFGCGVNANVNLKGTYAKGSDWIVIAVGWGLAVVMGVYAVGSITGAHLNPAVTIGMAVDGSLPWNQVVPYFAGQMVGGVLGAALVWFQFMPHFKEEEDAGTKLGVFATGPAYPNYVSNFVSEIIGTAILVMALLFIGGNKFSEGLNPLVVGALIIAIGLSLGGTTGYAINPARDWGPRIAHTILPIPGKGSSNWKYAVVPMVGPMIGGVFGATLFHVLFKEDQYMLFGISIALIVATLVLGVFLNKAILKNEKTDLL</sequence>
<dbReference type="STRING" id="1855823.MCCS_11300"/>
<feature type="transmembrane region" description="Helical" evidence="8">
    <location>
        <begin position="163"/>
        <end position="184"/>
    </location>
</feature>
<keyword evidence="3 7" id="KW-0813">Transport</keyword>
<evidence type="ECO:0000313" key="10">
    <source>
        <dbReference type="Proteomes" id="UP000194154"/>
    </source>
</evidence>
<dbReference type="InterPro" id="IPR000425">
    <property type="entry name" value="MIP"/>
</dbReference>
<comment type="subcellular location">
    <subcellularLocation>
        <location evidence="1">Membrane</location>
        <topology evidence="1">Multi-pass membrane protein</topology>
    </subcellularLocation>
</comment>
<protein>
    <submittedName>
        <fullName evidence="9">Glycerol uptake facilitator protein</fullName>
    </submittedName>
</protein>
<evidence type="ECO:0000256" key="2">
    <source>
        <dbReference type="ARBA" id="ARBA00006175"/>
    </source>
</evidence>